<reference evidence="1 2" key="1">
    <citation type="submission" date="2019-06" db="EMBL/GenBank/DDBJ databases">
        <title>Genome Sequence of the Brown Rot Fungal Pathogen Monilinia fructicola.</title>
        <authorList>
            <person name="De Miccolis Angelini R.M."/>
            <person name="Landi L."/>
            <person name="Abate D."/>
            <person name="Pollastro S."/>
            <person name="Romanazzi G."/>
            <person name="Faretra F."/>
        </authorList>
    </citation>
    <scope>NUCLEOTIDE SEQUENCE [LARGE SCALE GENOMIC DNA]</scope>
    <source>
        <strain evidence="1 2">Mfrc123</strain>
    </source>
</reference>
<gene>
    <name evidence="1" type="ORF">EYC84_010444</name>
</gene>
<dbReference type="AlphaFoldDB" id="A0A5M9JFA9"/>
<name>A0A5M9JFA9_MONFR</name>
<sequence>MLSSSLKTGRLFGLRLTCDLLRVTARRFLISLVGLSQSIEVETLMKSGECSLAPVKLKVKEESRIGKEDGICKTLSGEKLKNEIVRVRPGLELSSQLPKTLVDIAIILRVKLIRVSGGRRRVWEGRIRLLPSSTYLKNFAEQNNQ</sequence>
<comment type="caution">
    <text evidence="1">The sequence shown here is derived from an EMBL/GenBank/DDBJ whole genome shotgun (WGS) entry which is preliminary data.</text>
</comment>
<protein>
    <submittedName>
        <fullName evidence="1">Uncharacterized protein</fullName>
    </submittedName>
</protein>
<organism evidence="1 2">
    <name type="scientific">Monilinia fructicola</name>
    <name type="common">Brown rot fungus</name>
    <name type="synonym">Ciboria fructicola</name>
    <dbReference type="NCBI Taxonomy" id="38448"/>
    <lineage>
        <taxon>Eukaryota</taxon>
        <taxon>Fungi</taxon>
        <taxon>Dikarya</taxon>
        <taxon>Ascomycota</taxon>
        <taxon>Pezizomycotina</taxon>
        <taxon>Leotiomycetes</taxon>
        <taxon>Helotiales</taxon>
        <taxon>Sclerotiniaceae</taxon>
        <taxon>Monilinia</taxon>
    </lineage>
</organism>
<evidence type="ECO:0000313" key="1">
    <source>
        <dbReference type="EMBL" id="KAA8567427.1"/>
    </source>
</evidence>
<proteinExistence type="predicted"/>
<keyword evidence="2" id="KW-1185">Reference proteome</keyword>
<accession>A0A5M9JFA9</accession>
<dbReference type="EMBL" id="VICG01000011">
    <property type="protein sequence ID" value="KAA8567427.1"/>
    <property type="molecule type" value="Genomic_DNA"/>
</dbReference>
<evidence type="ECO:0000313" key="2">
    <source>
        <dbReference type="Proteomes" id="UP000322873"/>
    </source>
</evidence>
<dbReference type="Proteomes" id="UP000322873">
    <property type="component" value="Unassembled WGS sequence"/>
</dbReference>